<dbReference type="InterPro" id="IPR025452">
    <property type="entry name" value="DUF4218"/>
</dbReference>
<evidence type="ECO:0000259" key="1">
    <source>
        <dbReference type="Pfam" id="PF13960"/>
    </source>
</evidence>
<accession>A0A2G9HBX1</accession>
<dbReference type="EMBL" id="NKXS01002164">
    <property type="protein sequence ID" value="PIN15035.1"/>
    <property type="molecule type" value="Genomic_DNA"/>
</dbReference>
<gene>
    <name evidence="2" type="ORF">CDL12_12327</name>
</gene>
<dbReference type="AlphaFoldDB" id="A0A2G9HBX1"/>
<dbReference type="OrthoDB" id="913961at2759"/>
<name>A0A2G9HBX1_9LAMI</name>
<protein>
    <recommendedName>
        <fullName evidence="1">DUF4218 domain-containing protein</fullName>
    </recommendedName>
</protein>
<keyword evidence="3" id="KW-1185">Reference proteome</keyword>
<sequence>MVEGSICEAYIVEEISNFVSLYFDAHLQTRHAQIPKNDDGGKVSNYNCLSIFRHPCRPFGG</sequence>
<organism evidence="2 3">
    <name type="scientific">Handroanthus impetiginosus</name>
    <dbReference type="NCBI Taxonomy" id="429701"/>
    <lineage>
        <taxon>Eukaryota</taxon>
        <taxon>Viridiplantae</taxon>
        <taxon>Streptophyta</taxon>
        <taxon>Embryophyta</taxon>
        <taxon>Tracheophyta</taxon>
        <taxon>Spermatophyta</taxon>
        <taxon>Magnoliopsida</taxon>
        <taxon>eudicotyledons</taxon>
        <taxon>Gunneridae</taxon>
        <taxon>Pentapetalae</taxon>
        <taxon>asterids</taxon>
        <taxon>lamiids</taxon>
        <taxon>Lamiales</taxon>
        <taxon>Bignoniaceae</taxon>
        <taxon>Crescentiina</taxon>
        <taxon>Tabebuia alliance</taxon>
        <taxon>Handroanthus</taxon>
    </lineage>
</organism>
<proteinExistence type="predicted"/>
<feature type="domain" description="DUF4218" evidence="1">
    <location>
        <begin position="2"/>
        <end position="37"/>
    </location>
</feature>
<evidence type="ECO:0000313" key="2">
    <source>
        <dbReference type="EMBL" id="PIN15035.1"/>
    </source>
</evidence>
<comment type="caution">
    <text evidence="2">The sequence shown here is derived from an EMBL/GenBank/DDBJ whole genome shotgun (WGS) entry which is preliminary data.</text>
</comment>
<reference evidence="3" key="1">
    <citation type="journal article" date="2018" name="Gigascience">
        <title>Genome assembly of the Pink Ipe (Handroanthus impetiginosus, Bignoniaceae), a highly valued, ecologically keystone Neotropical timber forest tree.</title>
        <authorList>
            <person name="Silva-Junior O.B."/>
            <person name="Grattapaglia D."/>
            <person name="Novaes E."/>
            <person name="Collevatti R.G."/>
        </authorList>
    </citation>
    <scope>NUCLEOTIDE SEQUENCE [LARGE SCALE GENOMIC DNA]</scope>
    <source>
        <strain evidence="3">cv. UFG-1</strain>
    </source>
</reference>
<dbReference type="Pfam" id="PF13960">
    <property type="entry name" value="DUF4218"/>
    <property type="match status" value="1"/>
</dbReference>
<dbReference type="Proteomes" id="UP000231279">
    <property type="component" value="Unassembled WGS sequence"/>
</dbReference>
<evidence type="ECO:0000313" key="3">
    <source>
        <dbReference type="Proteomes" id="UP000231279"/>
    </source>
</evidence>